<name>A0A5E4FJN6_PRUDU</name>
<dbReference type="InParanoid" id="A0A5E4FJN6"/>
<dbReference type="InterPro" id="IPR036691">
    <property type="entry name" value="Endo/exonu/phosph_ase_sf"/>
</dbReference>
<evidence type="ECO:0000313" key="2">
    <source>
        <dbReference type="Proteomes" id="UP000327085"/>
    </source>
</evidence>
<dbReference type="EMBL" id="CABIKO010000137">
    <property type="protein sequence ID" value="VVA28247.1"/>
    <property type="molecule type" value="Genomic_DNA"/>
</dbReference>
<sequence>MEDISLVLPVIVSADQGGGKHRLCINGSNGQAEETSLEGSSKWEDWSQDWVVVGLCVYRTMVYLVTRVTGLYDHPDSDQHRHSWELLRHLSCITTASWLCCGDFNEVLSVDEKSGNKPPSKSHIEDFKRFVLDCQLLSFDFVGQHFTWTNNRKNEHKVQAHLDWSFGNLQILKTPM</sequence>
<proteinExistence type="predicted"/>
<organism evidence="1 2">
    <name type="scientific">Prunus dulcis</name>
    <name type="common">Almond</name>
    <name type="synonym">Amygdalus dulcis</name>
    <dbReference type="NCBI Taxonomy" id="3755"/>
    <lineage>
        <taxon>Eukaryota</taxon>
        <taxon>Viridiplantae</taxon>
        <taxon>Streptophyta</taxon>
        <taxon>Embryophyta</taxon>
        <taxon>Tracheophyta</taxon>
        <taxon>Spermatophyta</taxon>
        <taxon>Magnoliopsida</taxon>
        <taxon>eudicotyledons</taxon>
        <taxon>Gunneridae</taxon>
        <taxon>Pentapetalae</taxon>
        <taxon>rosids</taxon>
        <taxon>fabids</taxon>
        <taxon>Rosales</taxon>
        <taxon>Rosaceae</taxon>
        <taxon>Amygdaloideae</taxon>
        <taxon>Amygdaleae</taxon>
        <taxon>Prunus</taxon>
    </lineage>
</organism>
<dbReference type="Gene3D" id="3.60.10.10">
    <property type="entry name" value="Endonuclease/exonuclease/phosphatase"/>
    <property type="match status" value="1"/>
</dbReference>
<protein>
    <submittedName>
        <fullName evidence="1">PREDICTED: reverse mRNAase</fullName>
    </submittedName>
</protein>
<gene>
    <name evidence="1" type="ORF">ALMOND_2B011169</name>
</gene>
<dbReference type="PANTHER" id="PTHR33710">
    <property type="entry name" value="BNAC02G09200D PROTEIN"/>
    <property type="match status" value="1"/>
</dbReference>
<reference evidence="2" key="1">
    <citation type="journal article" date="2020" name="Plant J.">
        <title>Transposons played a major role in the diversification between the closely related almond and peach genomes: results from the almond genome sequence.</title>
        <authorList>
            <person name="Alioto T."/>
            <person name="Alexiou K.G."/>
            <person name="Bardil A."/>
            <person name="Barteri F."/>
            <person name="Castanera R."/>
            <person name="Cruz F."/>
            <person name="Dhingra A."/>
            <person name="Duval H."/>
            <person name="Fernandez I Marti A."/>
            <person name="Frias L."/>
            <person name="Galan B."/>
            <person name="Garcia J.L."/>
            <person name="Howad W."/>
            <person name="Gomez-Garrido J."/>
            <person name="Gut M."/>
            <person name="Julca I."/>
            <person name="Morata J."/>
            <person name="Puigdomenech P."/>
            <person name="Ribeca P."/>
            <person name="Rubio Cabetas M.J."/>
            <person name="Vlasova A."/>
            <person name="Wirthensohn M."/>
            <person name="Garcia-Mas J."/>
            <person name="Gabaldon T."/>
            <person name="Casacuberta J.M."/>
            <person name="Arus P."/>
        </authorList>
    </citation>
    <scope>NUCLEOTIDE SEQUENCE [LARGE SCALE GENOMIC DNA]</scope>
    <source>
        <strain evidence="2">cv. Texas</strain>
    </source>
</reference>
<evidence type="ECO:0000313" key="1">
    <source>
        <dbReference type="EMBL" id="VVA28247.1"/>
    </source>
</evidence>
<dbReference type="SUPFAM" id="SSF56219">
    <property type="entry name" value="DNase I-like"/>
    <property type="match status" value="1"/>
</dbReference>
<dbReference type="PANTHER" id="PTHR33710:SF71">
    <property type="entry name" value="ENDONUCLEASE_EXONUCLEASE_PHOSPHATASE DOMAIN-CONTAINING PROTEIN"/>
    <property type="match status" value="1"/>
</dbReference>
<dbReference type="Gramene" id="VVA28247">
    <property type="protein sequence ID" value="VVA28247"/>
    <property type="gene ID" value="Prudul26B011169"/>
</dbReference>
<accession>A0A5E4FJN6</accession>
<dbReference type="Proteomes" id="UP000327085">
    <property type="component" value="Chromosome 2"/>
</dbReference>
<dbReference type="AlphaFoldDB" id="A0A5E4FJN6"/>